<name>A0A8R7PNP6_TRIUA</name>
<organism evidence="2 3">
    <name type="scientific">Triticum urartu</name>
    <name type="common">Red wild einkorn</name>
    <name type="synonym">Crithodium urartu</name>
    <dbReference type="NCBI Taxonomy" id="4572"/>
    <lineage>
        <taxon>Eukaryota</taxon>
        <taxon>Viridiplantae</taxon>
        <taxon>Streptophyta</taxon>
        <taxon>Embryophyta</taxon>
        <taxon>Tracheophyta</taxon>
        <taxon>Spermatophyta</taxon>
        <taxon>Magnoliopsida</taxon>
        <taxon>Liliopsida</taxon>
        <taxon>Poales</taxon>
        <taxon>Poaceae</taxon>
        <taxon>BOP clade</taxon>
        <taxon>Pooideae</taxon>
        <taxon>Triticodae</taxon>
        <taxon>Triticeae</taxon>
        <taxon>Triticinae</taxon>
        <taxon>Triticum</taxon>
    </lineage>
</organism>
<dbReference type="Proteomes" id="UP000015106">
    <property type="component" value="Chromosome 3"/>
</dbReference>
<reference evidence="2" key="2">
    <citation type="submission" date="2018-03" db="EMBL/GenBank/DDBJ databases">
        <title>The Triticum urartu genome reveals the dynamic nature of wheat genome evolution.</title>
        <authorList>
            <person name="Ling H."/>
            <person name="Ma B."/>
            <person name="Shi X."/>
            <person name="Liu H."/>
            <person name="Dong L."/>
            <person name="Sun H."/>
            <person name="Cao Y."/>
            <person name="Gao Q."/>
            <person name="Zheng S."/>
            <person name="Li Y."/>
            <person name="Yu Y."/>
            <person name="Du H."/>
            <person name="Qi M."/>
            <person name="Li Y."/>
            <person name="Yu H."/>
            <person name="Cui Y."/>
            <person name="Wang N."/>
            <person name="Chen C."/>
            <person name="Wu H."/>
            <person name="Zhao Y."/>
            <person name="Zhang J."/>
            <person name="Li Y."/>
            <person name="Zhou W."/>
            <person name="Zhang B."/>
            <person name="Hu W."/>
            <person name="Eijk M."/>
            <person name="Tang J."/>
            <person name="Witsenboer H."/>
            <person name="Zhao S."/>
            <person name="Li Z."/>
            <person name="Zhang A."/>
            <person name="Wang D."/>
            <person name="Liang C."/>
        </authorList>
    </citation>
    <scope>NUCLEOTIDE SEQUENCE [LARGE SCALE GENOMIC DNA]</scope>
    <source>
        <strain evidence="2">cv. G1812</strain>
    </source>
</reference>
<sequence length="156" mass="15786">VAGQLAHVCPSVPGLVVLAPLRGGDLRLRLGVEVEAAGDGPPRRRGVLGDALVCGQLLLRGRRRCRGGRREVLPGEAGAPGRRARGRSRGAGPGGGDPARGEPAGGVPHAAEYGVELLDLGVGHVVDADGGRGFSGRALALGRAARRVHGHHSPSP</sequence>
<evidence type="ECO:0000313" key="3">
    <source>
        <dbReference type="Proteomes" id="UP000015106"/>
    </source>
</evidence>
<reference evidence="2" key="3">
    <citation type="submission" date="2022-06" db="UniProtKB">
        <authorList>
            <consortium name="EnsemblPlants"/>
        </authorList>
    </citation>
    <scope>IDENTIFICATION</scope>
</reference>
<evidence type="ECO:0000313" key="2">
    <source>
        <dbReference type="EnsemblPlants" id="TuG1812G0300000444.01.T01.cds366921"/>
    </source>
</evidence>
<feature type="region of interest" description="Disordered" evidence="1">
    <location>
        <begin position="69"/>
        <end position="108"/>
    </location>
</feature>
<accession>A0A8R7PNP6</accession>
<dbReference type="AlphaFoldDB" id="A0A8R7PNP6"/>
<proteinExistence type="predicted"/>
<dbReference type="EnsemblPlants" id="TuG1812G0300000444.01.T01">
    <property type="protein sequence ID" value="TuG1812G0300000444.01.T01.cds366921"/>
    <property type="gene ID" value="TuG1812G0300000444.01"/>
</dbReference>
<reference evidence="3" key="1">
    <citation type="journal article" date="2013" name="Nature">
        <title>Draft genome of the wheat A-genome progenitor Triticum urartu.</title>
        <authorList>
            <person name="Ling H.Q."/>
            <person name="Zhao S."/>
            <person name="Liu D."/>
            <person name="Wang J."/>
            <person name="Sun H."/>
            <person name="Zhang C."/>
            <person name="Fan H."/>
            <person name="Li D."/>
            <person name="Dong L."/>
            <person name="Tao Y."/>
            <person name="Gao C."/>
            <person name="Wu H."/>
            <person name="Li Y."/>
            <person name="Cui Y."/>
            <person name="Guo X."/>
            <person name="Zheng S."/>
            <person name="Wang B."/>
            <person name="Yu K."/>
            <person name="Liang Q."/>
            <person name="Yang W."/>
            <person name="Lou X."/>
            <person name="Chen J."/>
            <person name="Feng M."/>
            <person name="Jian J."/>
            <person name="Zhang X."/>
            <person name="Luo G."/>
            <person name="Jiang Y."/>
            <person name="Liu J."/>
            <person name="Wang Z."/>
            <person name="Sha Y."/>
            <person name="Zhang B."/>
            <person name="Wu H."/>
            <person name="Tang D."/>
            <person name="Shen Q."/>
            <person name="Xue P."/>
            <person name="Zou S."/>
            <person name="Wang X."/>
            <person name="Liu X."/>
            <person name="Wang F."/>
            <person name="Yang Y."/>
            <person name="An X."/>
            <person name="Dong Z."/>
            <person name="Zhang K."/>
            <person name="Zhang X."/>
            <person name="Luo M.C."/>
            <person name="Dvorak J."/>
            <person name="Tong Y."/>
            <person name="Wang J."/>
            <person name="Yang H."/>
            <person name="Li Z."/>
            <person name="Wang D."/>
            <person name="Zhang A."/>
            <person name="Wang J."/>
        </authorList>
    </citation>
    <scope>NUCLEOTIDE SEQUENCE</scope>
    <source>
        <strain evidence="3">cv. G1812</strain>
    </source>
</reference>
<dbReference type="Gramene" id="TuG1812G0300000444.01.T01">
    <property type="protein sequence ID" value="TuG1812G0300000444.01.T01.cds366921"/>
    <property type="gene ID" value="TuG1812G0300000444.01"/>
</dbReference>
<protein>
    <submittedName>
        <fullName evidence="2">Uncharacterized protein</fullName>
    </submittedName>
</protein>
<keyword evidence="3" id="KW-1185">Reference proteome</keyword>
<feature type="compositionally biased region" description="Gly residues" evidence="1">
    <location>
        <begin position="89"/>
        <end position="98"/>
    </location>
</feature>
<evidence type="ECO:0000256" key="1">
    <source>
        <dbReference type="SAM" id="MobiDB-lite"/>
    </source>
</evidence>